<dbReference type="PANTHER" id="PTHR34070">
    <property type="entry name" value="ARMADILLO-TYPE FOLD"/>
    <property type="match status" value="1"/>
</dbReference>
<proteinExistence type="predicted"/>
<name>A0A1X7J5P2_9BACT</name>
<reference evidence="2" key="1">
    <citation type="submission" date="2017-04" db="EMBL/GenBank/DDBJ databases">
        <authorList>
            <person name="Varghese N."/>
            <person name="Submissions S."/>
        </authorList>
    </citation>
    <scope>NUCLEOTIDE SEQUENCE [LARGE SCALE GENOMIC DNA]</scope>
    <source>
        <strain evidence="2">USBA 82</strain>
    </source>
</reference>
<dbReference type="SUPFAM" id="SSF48371">
    <property type="entry name" value="ARM repeat"/>
    <property type="match status" value="1"/>
</dbReference>
<dbReference type="Gene3D" id="1.25.10.90">
    <property type="match status" value="1"/>
</dbReference>
<dbReference type="RefSeq" id="WP_085544197.1">
    <property type="nucleotide sequence ID" value="NZ_FXBB01000008.1"/>
</dbReference>
<keyword evidence="2" id="KW-1185">Reference proteome</keyword>
<dbReference type="Proteomes" id="UP000193355">
    <property type="component" value="Unassembled WGS sequence"/>
</dbReference>
<dbReference type="STRING" id="561720.SAMN06275492_10853"/>
<evidence type="ECO:0000313" key="1">
    <source>
        <dbReference type="EMBL" id="SMG22692.1"/>
    </source>
</evidence>
<dbReference type="Pfam" id="PF08713">
    <property type="entry name" value="DNA_alkylation"/>
    <property type="match status" value="1"/>
</dbReference>
<dbReference type="OrthoDB" id="1117222at2"/>
<dbReference type="InterPro" id="IPR014825">
    <property type="entry name" value="DNA_alkylation"/>
</dbReference>
<accession>A0A1X7J5P2</accession>
<dbReference type="AlphaFoldDB" id="A0A1X7J5P2"/>
<protein>
    <submittedName>
        <fullName evidence="1">3-methyladenine DNA glycosylase AlkD</fullName>
    </submittedName>
</protein>
<dbReference type="InterPro" id="IPR016024">
    <property type="entry name" value="ARM-type_fold"/>
</dbReference>
<dbReference type="PANTHER" id="PTHR34070:SF1">
    <property type="entry name" value="DNA ALKYLATION REPAIR PROTEIN"/>
    <property type="match status" value="1"/>
</dbReference>
<dbReference type="CDD" id="cd06561">
    <property type="entry name" value="AlkD_like"/>
    <property type="match status" value="1"/>
</dbReference>
<dbReference type="EMBL" id="FXBB01000008">
    <property type="protein sequence ID" value="SMG22692.1"/>
    <property type="molecule type" value="Genomic_DNA"/>
</dbReference>
<evidence type="ECO:0000313" key="2">
    <source>
        <dbReference type="Proteomes" id="UP000193355"/>
    </source>
</evidence>
<sequence length="238" mass="27796">MSDLIDRIRGELRDSSSEEFRESGKRFFKEEVRLYGVRTPAVNGIAKKYIGPVKSLPKTEMFSLCEELWRSGILEECFIACNWVYANRDRYDEGDFSVMERWVETYVDNWATCDTFCNHSVGFMVESYPGLVERLKVWTGSPSRWMRRASAVSLIVPAKKGLFKGEVFQIADILMTDGDDMVRKGYGWLLKVTCEKHQDEVFDYVMEHRDVMPRTSLRYAIEKMPKDMRAQAMMRPDK</sequence>
<organism evidence="1 2">
    <name type="scientific">Dethiosulfovibrio salsuginis</name>
    <dbReference type="NCBI Taxonomy" id="561720"/>
    <lineage>
        <taxon>Bacteria</taxon>
        <taxon>Thermotogati</taxon>
        <taxon>Synergistota</taxon>
        <taxon>Synergistia</taxon>
        <taxon>Synergistales</taxon>
        <taxon>Dethiosulfovibrionaceae</taxon>
        <taxon>Dethiosulfovibrio</taxon>
    </lineage>
</organism>
<gene>
    <name evidence="1" type="ORF">SAMN06275492_10853</name>
</gene>